<dbReference type="InterPro" id="IPR006802">
    <property type="entry name" value="Radial_spoke"/>
</dbReference>
<organism evidence="7 8">
    <name type="scientific">Acanthosepion pharaonis</name>
    <name type="common">Pharaoh cuttlefish</name>
    <name type="synonym">Sepia pharaonis</name>
    <dbReference type="NCBI Taxonomy" id="158019"/>
    <lineage>
        <taxon>Eukaryota</taxon>
        <taxon>Metazoa</taxon>
        <taxon>Spiralia</taxon>
        <taxon>Lophotrochozoa</taxon>
        <taxon>Mollusca</taxon>
        <taxon>Cephalopoda</taxon>
        <taxon>Coleoidea</taxon>
        <taxon>Decapodiformes</taxon>
        <taxon>Sepiida</taxon>
        <taxon>Sepiina</taxon>
        <taxon>Sepiidae</taxon>
        <taxon>Acanthosepion</taxon>
    </lineage>
</organism>
<dbReference type="CDD" id="cd22963">
    <property type="entry name" value="DD_CrRSP4-like"/>
    <property type="match status" value="1"/>
</dbReference>
<evidence type="ECO:0000313" key="8">
    <source>
        <dbReference type="Proteomes" id="UP000597762"/>
    </source>
</evidence>
<gene>
    <name evidence="7" type="ORF">SPHA_68727</name>
</gene>
<evidence type="ECO:0000256" key="6">
    <source>
        <dbReference type="SAM" id="MobiDB-lite"/>
    </source>
</evidence>
<keyword evidence="3" id="KW-0969">Cilium</keyword>
<feature type="region of interest" description="Disordered" evidence="6">
    <location>
        <begin position="430"/>
        <end position="466"/>
    </location>
</feature>
<dbReference type="Proteomes" id="UP000597762">
    <property type="component" value="Unassembled WGS sequence"/>
</dbReference>
<comment type="subcellular location">
    <subcellularLocation>
        <location evidence="1">Cytoplasm</location>
        <location evidence="1">Cytoskeleton</location>
        <location evidence="1">Cilium axoneme</location>
    </subcellularLocation>
</comment>
<keyword evidence="8" id="KW-1185">Reference proteome</keyword>
<evidence type="ECO:0000256" key="4">
    <source>
        <dbReference type="ARBA" id="ARBA00023212"/>
    </source>
</evidence>
<feature type="region of interest" description="Disordered" evidence="6">
    <location>
        <begin position="526"/>
        <end position="582"/>
    </location>
</feature>
<comment type="caution">
    <text evidence="7">The sequence shown here is derived from an EMBL/GenBank/DDBJ whole genome shotgun (WGS) entry which is preliminary data.</text>
</comment>
<keyword evidence="4" id="KW-0206">Cytoskeleton</keyword>
<name>A0A812E5E7_ACAPH</name>
<dbReference type="GO" id="GO:0060294">
    <property type="term" value="P:cilium movement involved in cell motility"/>
    <property type="evidence" value="ECO:0007669"/>
    <property type="project" value="InterPro"/>
</dbReference>
<dbReference type="PANTHER" id="PTHR13159:SF0">
    <property type="entry name" value="RADIAL SPOKE HEAD 6 HOMOLOG A"/>
    <property type="match status" value="1"/>
</dbReference>
<feature type="compositionally biased region" description="Acidic residues" evidence="6">
    <location>
        <begin position="568"/>
        <end position="582"/>
    </location>
</feature>
<evidence type="ECO:0000256" key="5">
    <source>
        <dbReference type="ARBA" id="ARBA00023273"/>
    </source>
</evidence>
<dbReference type="Pfam" id="PF04712">
    <property type="entry name" value="Radial_spoke"/>
    <property type="match status" value="1"/>
</dbReference>
<protein>
    <submittedName>
        <fullName evidence="7">RSPH4A</fullName>
    </submittedName>
</protein>
<dbReference type="AlphaFoldDB" id="A0A812E5E7"/>
<evidence type="ECO:0000256" key="1">
    <source>
        <dbReference type="ARBA" id="ARBA00004430"/>
    </source>
</evidence>
<accession>A0A812E5E7</accession>
<dbReference type="PANTHER" id="PTHR13159">
    <property type="entry name" value="RADIAL SPOKEHEAD-RELATED"/>
    <property type="match status" value="1"/>
</dbReference>
<sequence length="582" mass="65905">MSNESEAGLRLSSPGDTDLETSAARQEDELGPLNFPKSSHESQESAKSHSHSSTYSPKLIDDQSFINSKEEQEFVNAKSFLLTASTKTGINLYDHLCEVLTKVLEERKTDAVDMLEDLSKETKKFKFQQNADTLVQMTEPSPEIALATIEKKLFTKGEDDFEEPEEDVESPLPNVMEMAFFFEQAGIGLSKEEYIKVWMALKHLVDTHPLQHVRFWGKILGTEQNYYIAEVEYREGEQVEDEEEEDEQVEQDVDNIDTQGNDDFDEEGLPEVDEPPKPDYKPPPVAPKEEKGTGANKKTYFVSNGPGKAWVSLPSVTPIQIVIARQIKKYFTGRLDAPVVTYPPFPGNESNYLRAQIARISAATQISPMGFYQFDEEEEEDVEGEARDTYVENIDFEGLPIRELSESVNNWVHHVLHILAQGRCKWWNPSQRNEEDVEDEDEEEEREEPDEPQPEDGPPLLTPLSEDATIGDILPWTTAISSSLVPQYAVAVVHSNLWPGAHAFSSNKKFENIYIGWGHKYSPENYSPPPMPQPQDEFPEGPEVTEMDDPTPEQEATLRAALQAKGDEEIEEAEEEEEEEEV</sequence>
<keyword evidence="2" id="KW-0963">Cytoplasm</keyword>
<keyword evidence="5" id="KW-0966">Cell projection</keyword>
<reference evidence="7" key="1">
    <citation type="submission" date="2021-01" db="EMBL/GenBank/DDBJ databases">
        <authorList>
            <person name="Li R."/>
            <person name="Bekaert M."/>
        </authorList>
    </citation>
    <scope>NUCLEOTIDE SEQUENCE</scope>
    <source>
        <strain evidence="7">Farmed</strain>
    </source>
</reference>
<evidence type="ECO:0000256" key="3">
    <source>
        <dbReference type="ARBA" id="ARBA00023069"/>
    </source>
</evidence>
<evidence type="ECO:0000313" key="7">
    <source>
        <dbReference type="EMBL" id="CAE1318213.1"/>
    </source>
</evidence>
<feature type="region of interest" description="Disordered" evidence="6">
    <location>
        <begin position="235"/>
        <end position="297"/>
    </location>
</feature>
<feature type="compositionally biased region" description="Basic and acidic residues" evidence="6">
    <location>
        <begin position="38"/>
        <end position="47"/>
    </location>
</feature>
<dbReference type="OrthoDB" id="272202at2759"/>
<proteinExistence type="predicted"/>
<feature type="region of interest" description="Disordered" evidence="6">
    <location>
        <begin position="1"/>
        <end position="58"/>
    </location>
</feature>
<dbReference type="EMBL" id="CAHIKZ030005012">
    <property type="protein sequence ID" value="CAE1318213.1"/>
    <property type="molecule type" value="Genomic_DNA"/>
</dbReference>
<dbReference type="GO" id="GO:0035082">
    <property type="term" value="P:axoneme assembly"/>
    <property type="evidence" value="ECO:0007669"/>
    <property type="project" value="TreeGrafter"/>
</dbReference>
<evidence type="ECO:0000256" key="2">
    <source>
        <dbReference type="ARBA" id="ARBA00022490"/>
    </source>
</evidence>
<feature type="compositionally biased region" description="Acidic residues" evidence="6">
    <location>
        <begin position="537"/>
        <end position="552"/>
    </location>
</feature>
<feature type="compositionally biased region" description="Acidic residues" evidence="6">
    <location>
        <begin position="238"/>
        <end position="273"/>
    </location>
</feature>
<dbReference type="GO" id="GO:0001534">
    <property type="term" value="C:radial spoke"/>
    <property type="evidence" value="ECO:0007669"/>
    <property type="project" value="InterPro"/>
</dbReference>
<feature type="compositionally biased region" description="Acidic residues" evidence="6">
    <location>
        <begin position="435"/>
        <end position="454"/>
    </location>
</feature>